<dbReference type="AlphaFoldDB" id="A0A9D1M7R0"/>
<evidence type="ECO:0000313" key="6">
    <source>
        <dbReference type="Proteomes" id="UP000824112"/>
    </source>
</evidence>
<dbReference type="InterPro" id="IPR004095">
    <property type="entry name" value="TGS"/>
</dbReference>
<name>A0A9D1M7R0_9BACT</name>
<dbReference type="SUPFAM" id="SSF81301">
    <property type="entry name" value="Nucleotidyltransferase"/>
    <property type="match status" value="1"/>
</dbReference>
<evidence type="ECO:0000313" key="5">
    <source>
        <dbReference type="EMBL" id="HIU55047.1"/>
    </source>
</evidence>
<comment type="similarity">
    <text evidence="2">Belongs to the relA/spoT family.</text>
</comment>
<dbReference type="Gene3D" id="3.30.70.260">
    <property type="match status" value="1"/>
</dbReference>
<dbReference type="InterPro" id="IPR006674">
    <property type="entry name" value="HD_domain"/>
</dbReference>
<dbReference type="EMBL" id="DVNA01000106">
    <property type="protein sequence ID" value="HIU55047.1"/>
    <property type="molecule type" value="Genomic_DNA"/>
</dbReference>
<dbReference type="Pfam" id="PF13291">
    <property type="entry name" value="ACT_4"/>
    <property type="match status" value="1"/>
</dbReference>
<comment type="pathway">
    <text evidence="1">Purine metabolism.</text>
</comment>
<accession>A0A9D1M7R0</accession>
<dbReference type="InterPro" id="IPR002912">
    <property type="entry name" value="ACT_dom"/>
</dbReference>
<dbReference type="Gene3D" id="1.10.3210.10">
    <property type="entry name" value="Hypothetical protein af1432"/>
    <property type="match status" value="1"/>
</dbReference>
<dbReference type="GO" id="GO:0015969">
    <property type="term" value="P:guanosine tetraphosphate metabolic process"/>
    <property type="evidence" value="ECO:0007669"/>
    <property type="project" value="InterPro"/>
</dbReference>
<dbReference type="InterPro" id="IPR045600">
    <property type="entry name" value="RelA/SpoT_AH_RIS"/>
</dbReference>
<dbReference type="Proteomes" id="UP000824112">
    <property type="component" value="Unassembled WGS sequence"/>
</dbReference>
<dbReference type="CDD" id="cd05399">
    <property type="entry name" value="NT_Rel-Spo_like"/>
    <property type="match status" value="1"/>
</dbReference>
<reference evidence="5" key="2">
    <citation type="journal article" date="2021" name="PeerJ">
        <title>Extensive microbial diversity within the chicken gut microbiome revealed by metagenomics and culture.</title>
        <authorList>
            <person name="Gilroy R."/>
            <person name="Ravi A."/>
            <person name="Getino M."/>
            <person name="Pursley I."/>
            <person name="Horton D.L."/>
            <person name="Alikhan N.F."/>
            <person name="Baker D."/>
            <person name="Gharbi K."/>
            <person name="Hall N."/>
            <person name="Watson M."/>
            <person name="Adriaenssens E.M."/>
            <person name="Foster-Nyarko E."/>
            <person name="Jarju S."/>
            <person name="Secka A."/>
            <person name="Antonio M."/>
            <person name="Oren A."/>
            <person name="Chaudhuri R.R."/>
            <person name="La Ragione R."/>
            <person name="Hildebrand F."/>
            <person name="Pallen M.J."/>
        </authorList>
    </citation>
    <scope>NUCLEOTIDE SEQUENCE</scope>
    <source>
        <strain evidence="5">CHK158-818</strain>
    </source>
</reference>
<feature type="domain" description="HD" evidence="3">
    <location>
        <begin position="60"/>
        <end position="160"/>
    </location>
</feature>
<gene>
    <name evidence="5" type="ORF">IAB03_04465</name>
</gene>
<dbReference type="Pfam" id="PF02824">
    <property type="entry name" value="TGS"/>
    <property type="match status" value="1"/>
</dbReference>
<dbReference type="SMART" id="SM00954">
    <property type="entry name" value="RelA_SpoT"/>
    <property type="match status" value="1"/>
</dbReference>
<comment type="caution">
    <text evidence="5">The sequence shown here is derived from an EMBL/GenBank/DDBJ whole genome shotgun (WGS) entry which is preliminary data.</text>
</comment>
<dbReference type="InterPro" id="IPR012675">
    <property type="entry name" value="Beta-grasp_dom_sf"/>
</dbReference>
<dbReference type="Pfam" id="PF19296">
    <property type="entry name" value="RelA_AH_RIS"/>
    <property type="match status" value="1"/>
</dbReference>
<reference evidence="5" key="1">
    <citation type="submission" date="2020-10" db="EMBL/GenBank/DDBJ databases">
        <authorList>
            <person name="Gilroy R."/>
        </authorList>
    </citation>
    <scope>NUCLEOTIDE SEQUENCE</scope>
    <source>
        <strain evidence="5">CHK158-818</strain>
    </source>
</reference>
<dbReference type="FunFam" id="1.10.3210.10:FF:000001">
    <property type="entry name" value="GTP pyrophosphokinase RelA"/>
    <property type="match status" value="1"/>
</dbReference>
<dbReference type="Pfam" id="PF13328">
    <property type="entry name" value="HD_4"/>
    <property type="match status" value="1"/>
</dbReference>
<comment type="function">
    <text evidence="2">In eubacteria ppGpp (guanosine 3'-diphosphate 5'-diphosphate) is a mediator of the stringent response that coordinates a variety of cellular activities in response to changes in nutritional abundance.</text>
</comment>
<dbReference type="FunFam" id="3.10.20.30:FF:000002">
    <property type="entry name" value="GTP pyrophosphokinase (RelA/SpoT)"/>
    <property type="match status" value="1"/>
</dbReference>
<dbReference type="InterPro" id="IPR007685">
    <property type="entry name" value="RelA_SpoT"/>
</dbReference>
<dbReference type="NCBIfam" id="TIGR00691">
    <property type="entry name" value="spoT_relA"/>
    <property type="match status" value="1"/>
</dbReference>
<dbReference type="SUPFAM" id="SSF81271">
    <property type="entry name" value="TGS-like"/>
    <property type="match status" value="1"/>
</dbReference>
<dbReference type="InterPro" id="IPR012676">
    <property type="entry name" value="TGS-like"/>
</dbReference>
<dbReference type="CDD" id="cd00077">
    <property type="entry name" value="HDc"/>
    <property type="match status" value="1"/>
</dbReference>
<evidence type="ECO:0000256" key="1">
    <source>
        <dbReference type="ARBA" id="ARBA00025704"/>
    </source>
</evidence>
<dbReference type="Pfam" id="PF04607">
    <property type="entry name" value="RelA_SpoT"/>
    <property type="match status" value="1"/>
</dbReference>
<dbReference type="InterPro" id="IPR043519">
    <property type="entry name" value="NT_sf"/>
</dbReference>
<protein>
    <submittedName>
        <fullName evidence="5">Bifunctional (P)ppGpp synthetase/guanosine-3',5'-bis(Diphosphate) 3'-pyrophosphohydrolase</fullName>
    </submittedName>
</protein>
<dbReference type="InterPro" id="IPR003607">
    <property type="entry name" value="HD/PDEase_dom"/>
</dbReference>
<evidence type="ECO:0000256" key="2">
    <source>
        <dbReference type="RuleBase" id="RU003847"/>
    </source>
</evidence>
<dbReference type="Gene3D" id="3.10.20.30">
    <property type="match status" value="1"/>
</dbReference>
<dbReference type="CDD" id="cd04876">
    <property type="entry name" value="ACT_RelA-SpoT"/>
    <property type="match status" value="1"/>
</dbReference>
<sequence>MDKSESVQQAEEQMIRREFDILRDGYLNSNHRKKVEIIERAFNFANEAHRGVRRRSGEPYILHPLAVARIVNQEMGLGSTSICAALLHDVVEDTDYTVEDIENLFGKKIAQIVAGLTKISGGIFGDKASVQAENFRKLLLTMSEDIRVILIKMADRLHNMRTLGSMAPNKQYKIAGETLYIYAPLAHRLGLFAVKTELEDLSFKYEHPDAYQEISKKIEESEINRQQVYQNFAAPIKAKLDEMGIKYEMKARLKSVYSIWSKMQTKNIPFEEVYDLYAVRIIFTPQKDEDEKKECWNIYSVITDIYKLHPERIRDWVSRPKSNGYRALHVTVMGPDGNWIEVQIRSRKMDEIAERGFAAHWKYKVGGNDEESELDKWLKTIKEILENPEPNALDFLDTIKLNLFASEIFVFTPKGDLKVLPMDATALDFAFTLHSEMGYHCIAAKVNHKLVPLSQKLQSGDQVEILTSKSQTPKDEWLNFVTTAKARTKLLAALRKDKKNQIQAGEQKLAEFFEKNKLKNTPENISKIQAHYALEKKDDLLCKIGTGEILLDDSLKKLFKEKTENVFLRYWRNPFSAVGAKSQSVAVKPESLQPGEKINRKETYILKEEGNRKNYTIATCCNPIPGDDVLGYVNENEEVIVHKRQCPIAMRLKSSFGQRLVEARWDEHSDYSFPAVIEIKGIDGVGVLNEITRVISGDMSVNIKTLKIDTQDGLFQGILGIMVHDVKDVENLCTNIKKVQNVKSANRISM</sequence>
<dbReference type="InterPro" id="IPR033655">
    <property type="entry name" value="TGS_RelA/SpoT"/>
</dbReference>
<dbReference type="GO" id="GO:0005886">
    <property type="term" value="C:plasma membrane"/>
    <property type="evidence" value="ECO:0007669"/>
    <property type="project" value="TreeGrafter"/>
</dbReference>
<dbReference type="PROSITE" id="PS51831">
    <property type="entry name" value="HD"/>
    <property type="match status" value="1"/>
</dbReference>
<dbReference type="PROSITE" id="PS51880">
    <property type="entry name" value="TGS"/>
    <property type="match status" value="1"/>
</dbReference>
<dbReference type="Gene3D" id="3.30.460.10">
    <property type="entry name" value="Beta Polymerase, domain 2"/>
    <property type="match status" value="1"/>
</dbReference>
<dbReference type="SUPFAM" id="SSF55021">
    <property type="entry name" value="ACT-like"/>
    <property type="match status" value="1"/>
</dbReference>
<feature type="domain" description="TGS" evidence="4">
    <location>
        <begin position="406"/>
        <end position="467"/>
    </location>
</feature>
<dbReference type="InterPro" id="IPR004811">
    <property type="entry name" value="RelA/Spo_fam"/>
</dbReference>
<evidence type="ECO:0000259" key="3">
    <source>
        <dbReference type="PROSITE" id="PS51831"/>
    </source>
</evidence>
<organism evidence="5 6">
    <name type="scientific">Candidatus Gallibacteroides avistercoris</name>
    <dbReference type="NCBI Taxonomy" id="2840833"/>
    <lineage>
        <taxon>Bacteria</taxon>
        <taxon>Pseudomonadati</taxon>
        <taxon>Bacteroidota</taxon>
        <taxon>Bacteroidia</taxon>
        <taxon>Bacteroidales</taxon>
        <taxon>Bacteroidaceae</taxon>
        <taxon>Bacteroidaceae incertae sedis</taxon>
        <taxon>Candidatus Gallibacteroides</taxon>
    </lineage>
</organism>
<dbReference type="SMART" id="SM00471">
    <property type="entry name" value="HDc"/>
    <property type="match status" value="1"/>
</dbReference>
<dbReference type="SUPFAM" id="SSF109604">
    <property type="entry name" value="HD-domain/PDEase-like"/>
    <property type="match status" value="1"/>
</dbReference>
<dbReference type="PANTHER" id="PTHR21262:SF31">
    <property type="entry name" value="GTP PYROPHOSPHOKINASE"/>
    <property type="match status" value="1"/>
</dbReference>
<dbReference type="InterPro" id="IPR045865">
    <property type="entry name" value="ACT-like_dom_sf"/>
</dbReference>
<evidence type="ECO:0000259" key="4">
    <source>
        <dbReference type="PROSITE" id="PS51880"/>
    </source>
</evidence>
<dbReference type="PANTHER" id="PTHR21262">
    <property type="entry name" value="GUANOSINE-3',5'-BIS DIPHOSPHATE 3'-PYROPHOSPHOHYDROLASE"/>
    <property type="match status" value="1"/>
</dbReference>
<proteinExistence type="inferred from homology"/>
<dbReference type="CDD" id="cd01668">
    <property type="entry name" value="TGS_RSH"/>
    <property type="match status" value="1"/>
</dbReference>